<feature type="chain" id="PRO_5038676553" evidence="3">
    <location>
        <begin position="22"/>
        <end position="346"/>
    </location>
</feature>
<dbReference type="GO" id="GO:0003755">
    <property type="term" value="F:peptidyl-prolyl cis-trans isomerase activity"/>
    <property type="evidence" value="ECO:0007669"/>
    <property type="project" value="UniProtKB-KW"/>
</dbReference>
<dbReference type="Pfam" id="PF00639">
    <property type="entry name" value="Rotamase"/>
    <property type="match status" value="1"/>
</dbReference>
<evidence type="ECO:0000313" key="6">
    <source>
        <dbReference type="Proteomes" id="UP000273083"/>
    </source>
</evidence>
<evidence type="ECO:0000256" key="1">
    <source>
        <dbReference type="PROSITE-ProRule" id="PRU00278"/>
    </source>
</evidence>
<reference evidence="5 6" key="1">
    <citation type="submission" date="2018-11" db="EMBL/GenBank/DDBJ databases">
        <title>Genomic Encyclopedia of Type Strains, Phase IV (KMG-IV): sequencing the most valuable type-strain genomes for metagenomic binning, comparative biology and taxonomic classification.</title>
        <authorList>
            <person name="Goeker M."/>
        </authorList>
    </citation>
    <scope>NUCLEOTIDE SEQUENCE [LARGE SCALE GENOMIC DNA]</scope>
    <source>
        <strain evidence="5 6">DSM 26537</strain>
    </source>
</reference>
<dbReference type="PROSITE" id="PS51257">
    <property type="entry name" value="PROKAR_LIPOPROTEIN"/>
    <property type="match status" value="1"/>
</dbReference>
<keyword evidence="3" id="KW-0732">Signal</keyword>
<keyword evidence="1" id="KW-0413">Isomerase</keyword>
<dbReference type="Gene3D" id="3.10.50.40">
    <property type="match status" value="1"/>
</dbReference>
<comment type="caution">
    <text evidence="5">The sequence shown here is derived from an EMBL/GenBank/DDBJ whole genome shotgun (WGS) entry which is preliminary data.</text>
</comment>
<proteinExistence type="predicted"/>
<dbReference type="InterPro" id="IPR046357">
    <property type="entry name" value="PPIase_dom_sf"/>
</dbReference>
<evidence type="ECO:0000256" key="3">
    <source>
        <dbReference type="SAM" id="SignalP"/>
    </source>
</evidence>
<organism evidence="5 6">
    <name type="scientific">Mobilisporobacter senegalensis</name>
    <dbReference type="NCBI Taxonomy" id="1329262"/>
    <lineage>
        <taxon>Bacteria</taxon>
        <taxon>Bacillati</taxon>
        <taxon>Bacillota</taxon>
        <taxon>Clostridia</taxon>
        <taxon>Lachnospirales</taxon>
        <taxon>Lachnospiraceae</taxon>
        <taxon>Mobilisporobacter</taxon>
    </lineage>
</organism>
<dbReference type="InterPro" id="IPR027304">
    <property type="entry name" value="Trigger_fact/SurA_dom_sf"/>
</dbReference>
<keyword evidence="6" id="KW-1185">Reference proteome</keyword>
<feature type="domain" description="PpiC" evidence="4">
    <location>
        <begin position="185"/>
        <end position="289"/>
    </location>
</feature>
<dbReference type="PROSITE" id="PS50198">
    <property type="entry name" value="PPIC_PPIASE_2"/>
    <property type="match status" value="1"/>
</dbReference>
<dbReference type="AlphaFoldDB" id="A0A3N1Y3N3"/>
<gene>
    <name evidence="5" type="ORF">EDD66_101507</name>
</gene>
<dbReference type="InterPro" id="IPR050245">
    <property type="entry name" value="PrsA_foldase"/>
</dbReference>
<dbReference type="SUPFAM" id="SSF54534">
    <property type="entry name" value="FKBP-like"/>
    <property type="match status" value="1"/>
</dbReference>
<feature type="signal peptide" evidence="3">
    <location>
        <begin position="1"/>
        <end position="21"/>
    </location>
</feature>
<dbReference type="RefSeq" id="WP_170164220.1">
    <property type="nucleotide sequence ID" value="NZ_RJVG01000001.1"/>
</dbReference>
<feature type="region of interest" description="Disordered" evidence="2">
    <location>
        <begin position="27"/>
        <end position="47"/>
    </location>
</feature>
<name>A0A3N1Y3N3_9FIRM</name>
<protein>
    <submittedName>
        <fullName evidence="5">SurA-like protein</fullName>
    </submittedName>
</protein>
<dbReference type="SUPFAM" id="SSF109998">
    <property type="entry name" value="Triger factor/SurA peptide-binding domain-like"/>
    <property type="match status" value="1"/>
</dbReference>
<sequence length="346" mass="40061">MKKIYKSFLLLILAASFVVTGCQNGQNKEQTNKAKSSEEEESQSQEPYAIKVGDETVFYNEIMVYVLLLKQQYEPSLGEQIWDYNTSNETRFEDMAKEEVMDEIIQLKIISNKAKELGIELDEDEKEEALETATEHFNVISDNDKEKYGITLGTLDKVYCDNLLASKVFDIKTSDTDTEVSDEEARQITVWQILIKTTKQDLNGEIIALTEEQQKDALKKAKNLLKKGKKEEDFKTFAKENTEADKVEYTFGRGDMNEEVEEAAFRLTTGQFSGVVVSEDGYHILYCVNDFDENATADKKEDIIMERQTRYFQEIYKEWLESYEVTVNDKEWNKVSFKELEVSEEE</sequence>
<keyword evidence="1" id="KW-0697">Rotamase</keyword>
<evidence type="ECO:0000259" key="4">
    <source>
        <dbReference type="PROSITE" id="PS50198"/>
    </source>
</evidence>
<dbReference type="InterPro" id="IPR000297">
    <property type="entry name" value="PPIase_PpiC"/>
</dbReference>
<dbReference type="EMBL" id="RJVG01000001">
    <property type="protein sequence ID" value="ROR31887.1"/>
    <property type="molecule type" value="Genomic_DNA"/>
</dbReference>
<dbReference type="PANTHER" id="PTHR47245">
    <property type="entry name" value="PEPTIDYLPROLYL ISOMERASE"/>
    <property type="match status" value="1"/>
</dbReference>
<dbReference type="Proteomes" id="UP000273083">
    <property type="component" value="Unassembled WGS sequence"/>
</dbReference>
<accession>A0A3N1Y3N3</accession>
<dbReference type="PANTHER" id="PTHR47245:SF2">
    <property type="entry name" value="PEPTIDYL-PROLYL CIS-TRANS ISOMERASE HP_0175-RELATED"/>
    <property type="match status" value="1"/>
</dbReference>
<evidence type="ECO:0000256" key="2">
    <source>
        <dbReference type="SAM" id="MobiDB-lite"/>
    </source>
</evidence>
<evidence type="ECO:0000313" key="5">
    <source>
        <dbReference type="EMBL" id="ROR31887.1"/>
    </source>
</evidence>
<dbReference type="Pfam" id="PF13624">
    <property type="entry name" value="SurA_N_3"/>
    <property type="match status" value="1"/>
</dbReference>